<dbReference type="AlphaFoldDB" id="E1GXD7"/>
<protein>
    <submittedName>
        <fullName evidence="1">Uncharacterized protein</fullName>
    </submittedName>
</protein>
<name>E1GXD7_9BACT</name>
<dbReference type="Proteomes" id="UP000016016">
    <property type="component" value="Unassembled WGS sequence"/>
</dbReference>
<sequence>MIIEYNIYRFFAVLAFVAKEIKKTCLLGVLIILLMVCKHNCSEI</sequence>
<gene>
    <name evidence="1" type="ORF">HMPREF9018_1249</name>
</gene>
<comment type="caution">
    <text evidence="1">The sequence shown here is derived from an EMBL/GenBank/DDBJ whole genome shotgun (WGS) entry which is preliminary data.</text>
</comment>
<accession>E1GXD7</accession>
<proteinExistence type="predicted"/>
<reference evidence="1 2" key="1">
    <citation type="submission" date="2010-09" db="EMBL/GenBank/DDBJ databases">
        <authorList>
            <person name="Harkins D.M."/>
            <person name="Madupu R."/>
            <person name="Durkin A.S."/>
            <person name="Torralba M."/>
            <person name="Methe B."/>
            <person name="Sutton G.G."/>
            <person name="Nelson K.E."/>
        </authorList>
    </citation>
    <scope>NUCLEOTIDE SEQUENCE [LARGE SCALE GENOMIC DNA]</scope>
    <source>
        <strain evidence="1 2">CRIS 21A-A</strain>
    </source>
</reference>
<evidence type="ECO:0000313" key="2">
    <source>
        <dbReference type="Proteomes" id="UP000016016"/>
    </source>
</evidence>
<organism evidence="1 2">
    <name type="scientific">Prevotella amnii CRIS 21A-A</name>
    <dbReference type="NCBI Taxonomy" id="679191"/>
    <lineage>
        <taxon>Bacteria</taxon>
        <taxon>Pseudomonadati</taxon>
        <taxon>Bacteroidota</taxon>
        <taxon>Bacteroidia</taxon>
        <taxon>Bacteroidales</taxon>
        <taxon>Prevotellaceae</taxon>
        <taxon>Prevotella</taxon>
    </lineage>
</organism>
<evidence type="ECO:0000313" key="1">
    <source>
        <dbReference type="EMBL" id="EFN90566.1"/>
    </source>
</evidence>
<dbReference type="EMBL" id="ADFQ01000086">
    <property type="protein sequence ID" value="EFN90566.1"/>
    <property type="molecule type" value="Genomic_DNA"/>
</dbReference>